<dbReference type="Gene3D" id="3.60.10.10">
    <property type="entry name" value="Endonuclease/exonuclease/phosphatase"/>
    <property type="match status" value="1"/>
</dbReference>
<dbReference type="PROSITE" id="PS51318">
    <property type="entry name" value="TAT"/>
    <property type="match status" value="1"/>
</dbReference>
<dbReference type="RefSeq" id="WP_345204724.1">
    <property type="nucleotide sequence ID" value="NZ_BAABGM010000011.1"/>
</dbReference>
<evidence type="ECO:0000256" key="2">
    <source>
        <dbReference type="SAM" id="SignalP"/>
    </source>
</evidence>
<feature type="signal peptide" evidence="2">
    <location>
        <begin position="1"/>
        <end position="33"/>
    </location>
</feature>
<dbReference type="Gene3D" id="2.60.40.10">
    <property type="entry name" value="Immunoglobulins"/>
    <property type="match status" value="1"/>
</dbReference>
<dbReference type="InterPro" id="IPR001322">
    <property type="entry name" value="Lamin_tail_dom"/>
</dbReference>
<feature type="chain" id="PRO_5046065845" description="ExeM/NucH family extracellular endonuclease" evidence="2">
    <location>
        <begin position="34"/>
        <end position="1118"/>
    </location>
</feature>
<evidence type="ECO:0000256" key="1">
    <source>
        <dbReference type="ARBA" id="ARBA00022729"/>
    </source>
</evidence>
<gene>
    <name evidence="5" type="ORF">GCM10023168_17460</name>
</gene>
<dbReference type="NCBIfam" id="NF033681">
    <property type="entry name" value="ExeM_NucH_DNase"/>
    <property type="match status" value="1"/>
</dbReference>
<protein>
    <recommendedName>
        <fullName evidence="7">ExeM/NucH family extracellular endonuclease</fullName>
    </recommendedName>
</protein>
<proteinExistence type="predicted"/>
<dbReference type="PANTHER" id="PTHR42834">
    <property type="entry name" value="ENDONUCLEASE/EXONUCLEASE/PHOSPHATASE FAMILY PROTEIN (AFU_ORTHOLOGUE AFUA_3G09210)"/>
    <property type="match status" value="1"/>
</dbReference>
<reference evidence="6" key="1">
    <citation type="journal article" date="2019" name="Int. J. Syst. Evol. Microbiol.">
        <title>The Global Catalogue of Microorganisms (GCM) 10K type strain sequencing project: providing services to taxonomists for standard genome sequencing and annotation.</title>
        <authorList>
            <consortium name="The Broad Institute Genomics Platform"/>
            <consortium name="The Broad Institute Genome Sequencing Center for Infectious Disease"/>
            <person name="Wu L."/>
            <person name="Ma J."/>
        </authorList>
    </citation>
    <scope>NUCLEOTIDE SEQUENCE [LARGE SCALE GENOMIC DNA]</scope>
    <source>
        <strain evidence="6">JCM 17809</strain>
    </source>
</reference>
<dbReference type="CDD" id="cd10283">
    <property type="entry name" value="MnuA_DNase1-like"/>
    <property type="match status" value="1"/>
</dbReference>
<comment type="caution">
    <text evidence="5">The sequence shown here is derived from an EMBL/GenBank/DDBJ whole genome shotgun (WGS) entry which is preliminary data.</text>
</comment>
<dbReference type="InterPro" id="IPR032812">
    <property type="entry name" value="SbsA_Ig"/>
</dbReference>
<dbReference type="Pfam" id="PF18911">
    <property type="entry name" value="PKD_4"/>
    <property type="match status" value="1"/>
</dbReference>
<dbReference type="PANTHER" id="PTHR42834:SF1">
    <property type="entry name" value="ENDONUCLEASE_EXONUCLEASE_PHOSPHATASE FAMILY PROTEIN (AFU_ORTHOLOGUE AFUA_3G09210)"/>
    <property type="match status" value="1"/>
</dbReference>
<evidence type="ECO:0000313" key="6">
    <source>
        <dbReference type="Proteomes" id="UP001500945"/>
    </source>
</evidence>
<evidence type="ECO:0000259" key="4">
    <source>
        <dbReference type="PROSITE" id="PS51841"/>
    </source>
</evidence>
<dbReference type="InterPro" id="IPR047971">
    <property type="entry name" value="ExeM-like"/>
</dbReference>
<dbReference type="EMBL" id="BAABGM010000011">
    <property type="protein sequence ID" value="GAA4404580.1"/>
    <property type="molecule type" value="Genomic_DNA"/>
</dbReference>
<dbReference type="InterPro" id="IPR035986">
    <property type="entry name" value="PKD_dom_sf"/>
</dbReference>
<dbReference type="InterPro" id="IPR006311">
    <property type="entry name" value="TAT_signal"/>
</dbReference>
<accession>A0ABP8KDW3</accession>
<dbReference type="Proteomes" id="UP001500945">
    <property type="component" value="Unassembled WGS sequence"/>
</dbReference>
<dbReference type="InterPro" id="IPR000601">
    <property type="entry name" value="PKD_dom"/>
</dbReference>
<dbReference type="CDD" id="cd04486">
    <property type="entry name" value="YhcR_OBF_like"/>
    <property type="match status" value="1"/>
</dbReference>
<sequence>MARSSFRRLVAKVAVGALAVVTPVALVPTAAQAAAGDLFLSEYIEGSSSSSSSKALEIYNGTGSAIDLAASSYSIQMFSNANTTAGVTINLTGTVAANDVYVVAQSASVSAVLEQADQTNGSGWYNGNDTVVLRKGTVVLDSIGQIASNPTTEWGSGLTSTADNTLRRKSTICVGDTDPTNAFDPAIEWDGYAADTFGGLGSHSASCGSEPPGDEAPSVSSITPANTGTAFPTVDASVTFSEPVNLATGAIALTCADAPVTAVVTGGPETFTVNPDADLEEGARCTLTVDKDLVTDLDATDPPDTMATDATSSFKVVPQCTAAPIEIGRIQGTEDLALGAGQVCTVSGVVVGDYEGAPPALRGFYVQDAGDGDSATSDGIFVFNGSSNSVALGDAVVVTGSVSEFQGQTQFGGGSTVTVTGTGTVEPTGVALPMDSATAYERYEGMLVTYPQTLYVTEHFQLGRFGQVVVSGGERLDQPTNVVAPGAPALSLQAANNLNKVIVDDASQVQNPDPIVFGRGGQPLSASNTLRGGDTIDDLTGVMTYTWAGNSASGNAFRVRPVQALAGEYDFQPANPRPTQRADVGGDVQVGAMNLLNYFNTFDGLPDATTGPNVVDNCSFGVGGAPADCRGADTQAEFDRQWPKTVAAIAKVDADVLGVNEIENDGYGPDSAIAHLVDKLNATPGVGPYAFINADTPANGVNALGTDAIKVGMIYKPSVVTPIGTTAVLNTAAFVNGGDNTARSRPSLAQAFEVNATGGTFVADVNHLKSKGSACAVPDAGDGQGNCNVVRTNAANELADWLADDPTGTGEDDTLILGDLNSYAKEDPIVALEEAGYTNLVAEHVGQDAYSYVFDGQWGYLDHALGSAGLLSQVTDVTEYHINADEPSALDYNTDFKSANLITSLYAPDEFRVSDHDPIVVGLSPTPAPLEAAFADDRVGCGDGNTSLTVTHPARYTGDTHAVSVDWGDGTPDSSASSASSPVTFGHTYTAAGVYTATATVTDEHGHTYSTTAEITVEYTSSGITAPFKNGSVTAKSGSTVPVKVDLRDCDGSEPTDLVPTVTVTSGSTIVRTGTMAYVDGTWLYELSTKGLAPGSYTVTVTVPETGQTDTGTLRVRR</sequence>
<dbReference type="CDD" id="cd00146">
    <property type="entry name" value="PKD"/>
    <property type="match status" value="1"/>
</dbReference>
<dbReference type="SUPFAM" id="SSF49299">
    <property type="entry name" value="PKD domain"/>
    <property type="match status" value="1"/>
</dbReference>
<evidence type="ECO:0000259" key="3">
    <source>
        <dbReference type="PROSITE" id="PS50093"/>
    </source>
</evidence>
<evidence type="ECO:0000313" key="5">
    <source>
        <dbReference type="EMBL" id="GAA4404580.1"/>
    </source>
</evidence>
<evidence type="ECO:0008006" key="7">
    <source>
        <dbReference type="Google" id="ProtNLM"/>
    </source>
</evidence>
<dbReference type="PROSITE" id="PS51841">
    <property type="entry name" value="LTD"/>
    <property type="match status" value="1"/>
</dbReference>
<dbReference type="SUPFAM" id="SSF56219">
    <property type="entry name" value="DNase I-like"/>
    <property type="match status" value="1"/>
</dbReference>
<feature type="domain" description="LTD" evidence="4">
    <location>
        <begin position="27"/>
        <end position="147"/>
    </location>
</feature>
<name>A0ABP8KDW3_9MICO</name>
<organism evidence="5 6">
    <name type="scientific">Fodinibacter luteus</name>
    <dbReference type="NCBI Taxonomy" id="552064"/>
    <lineage>
        <taxon>Bacteria</taxon>
        <taxon>Bacillati</taxon>
        <taxon>Actinomycetota</taxon>
        <taxon>Actinomycetes</taxon>
        <taxon>Micrococcales</taxon>
        <taxon>Intrasporangiaceae</taxon>
        <taxon>Fodinibacter (ex Wang et al. 2009)</taxon>
    </lineage>
</organism>
<dbReference type="PROSITE" id="PS50093">
    <property type="entry name" value="PKD"/>
    <property type="match status" value="1"/>
</dbReference>
<dbReference type="Pfam" id="PF00932">
    <property type="entry name" value="LTD"/>
    <property type="match status" value="1"/>
</dbReference>
<keyword evidence="6" id="KW-1185">Reference proteome</keyword>
<dbReference type="Pfam" id="PF13205">
    <property type="entry name" value="Big_5"/>
    <property type="match status" value="1"/>
</dbReference>
<dbReference type="InterPro" id="IPR036691">
    <property type="entry name" value="Endo/exonu/phosph_ase_sf"/>
</dbReference>
<dbReference type="InterPro" id="IPR013783">
    <property type="entry name" value="Ig-like_fold"/>
</dbReference>
<feature type="domain" description="PKD" evidence="3">
    <location>
        <begin position="944"/>
        <end position="1024"/>
    </location>
</feature>
<keyword evidence="1 2" id="KW-0732">Signal</keyword>